<comment type="caution">
    <text evidence="1">The sequence shown here is derived from an EMBL/GenBank/DDBJ whole genome shotgun (WGS) entry which is preliminary data.</text>
</comment>
<feature type="non-terminal residue" evidence="1">
    <location>
        <position position="1"/>
    </location>
</feature>
<name>A0A433QFG5_9FUNG</name>
<reference evidence="1 2" key="1">
    <citation type="journal article" date="2018" name="New Phytol.">
        <title>Phylogenomics of Endogonaceae and evolution of mycorrhizas within Mucoromycota.</title>
        <authorList>
            <person name="Chang Y."/>
            <person name="Desiro A."/>
            <person name="Na H."/>
            <person name="Sandor L."/>
            <person name="Lipzen A."/>
            <person name="Clum A."/>
            <person name="Barry K."/>
            <person name="Grigoriev I.V."/>
            <person name="Martin F.M."/>
            <person name="Stajich J.E."/>
            <person name="Smith M.E."/>
            <person name="Bonito G."/>
            <person name="Spatafora J.W."/>
        </authorList>
    </citation>
    <scope>NUCLEOTIDE SEQUENCE [LARGE SCALE GENOMIC DNA]</scope>
    <source>
        <strain evidence="1 2">AD002</strain>
    </source>
</reference>
<keyword evidence="2" id="KW-1185">Reference proteome</keyword>
<accession>A0A433QFG5</accession>
<organism evidence="1 2">
    <name type="scientific">Jimgerdemannia flammicorona</name>
    <dbReference type="NCBI Taxonomy" id="994334"/>
    <lineage>
        <taxon>Eukaryota</taxon>
        <taxon>Fungi</taxon>
        <taxon>Fungi incertae sedis</taxon>
        <taxon>Mucoromycota</taxon>
        <taxon>Mucoromycotina</taxon>
        <taxon>Endogonomycetes</taxon>
        <taxon>Endogonales</taxon>
        <taxon>Endogonaceae</taxon>
        <taxon>Jimgerdemannia</taxon>
    </lineage>
</organism>
<dbReference type="EMBL" id="RBNJ01006731">
    <property type="protein sequence ID" value="RUS28351.1"/>
    <property type="molecule type" value="Genomic_DNA"/>
</dbReference>
<sequence>RARDKWQIDKGPNEIRPHDRQLTIANPHDIASSILADITFSHLDTNIAMPLNRFHLAEALPDCPATSSPIANRVYPPRRTFPHFLNTP</sequence>
<dbReference type="Proteomes" id="UP000274822">
    <property type="component" value="Unassembled WGS sequence"/>
</dbReference>
<gene>
    <name evidence="1" type="ORF">BC938DRAFT_481987</name>
</gene>
<dbReference type="AlphaFoldDB" id="A0A433QFG5"/>
<evidence type="ECO:0000313" key="2">
    <source>
        <dbReference type="Proteomes" id="UP000274822"/>
    </source>
</evidence>
<protein>
    <submittedName>
        <fullName evidence="1">Uncharacterized protein</fullName>
    </submittedName>
</protein>
<evidence type="ECO:0000313" key="1">
    <source>
        <dbReference type="EMBL" id="RUS28351.1"/>
    </source>
</evidence>
<proteinExistence type="predicted"/>